<dbReference type="CDD" id="cd03884">
    <property type="entry name" value="M20_bAS"/>
    <property type="match status" value="1"/>
</dbReference>
<comment type="cofactor">
    <cofactor evidence="7">
        <name>Zn(2+)</name>
        <dbReference type="ChEBI" id="CHEBI:29105"/>
    </cofactor>
    <text evidence="7">Binds 2 Zn(2+) ions per subunit.</text>
</comment>
<feature type="binding site" evidence="7">
    <location>
        <position position="80"/>
    </location>
    <ligand>
        <name>Zn(2+)</name>
        <dbReference type="ChEBI" id="CHEBI:29105"/>
        <label>1</label>
    </ligand>
</feature>
<dbReference type="InterPro" id="IPR011650">
    <property type="entry name" value="Peptidase_M20_dimer"/>
</dbReference>
<dbReference type="PIRSF" id="PIRSF001235">
    <property type="entry name" value="Amidase_carbamoylase"/>
    <property type="match status" value="1"/>
</dbReference>
<dbReference type="GO" id="GO:0046872">
    <property type="term" value="F:metal ion binding"/>
    <property type="evidence" value="ECO:0007669"/>
    <property type="project" value="UniProtKB-KW"/>
</dbReference>
<dbReference type="NCBIfam" id="TIGR01879">
    <property type="entry name" value="hydantase"/>
    <property type="match status" value="1"/>
</dbReference>
<feature type="binding site" evidence="7">
    <location>
        <position position="126"/>
    </location>
    <ligand>
        <name>Zn(2+)</name>
        <dbReference type="ChEBI" id="CHEBI:29105"/>
        <label>2</label>
    </ligand>
</feature>
<comment type="cofactor">
    <cofactor evidence="1">
        <name>Mn(2+)</name>
        <dbReference type="ChEBI" id="CHEBI:29035"/>
    </cofactor>
</comment>
<dbReference type="PANTHER" id="PTHR32494">
    <property type="entry name" value="ALLANTOATE DEIMINASE-RELATED"/>
    <property type="match status" value="1"/>
</dbReference>
<keyword evidence="4 7" id="KW-0479">Metal-binding</keyword>
<keyword evidence="10" id="KW-1185">Reference proteome</keyword>
<dbReference type="GO" id="GO:0016813">
    <property type="term" value="F:hydrolase activity, acting on carbon-nitrogen (but not peptide) bonds, in linear amidines"/>
    <property type="evidence" value="ECO:0007669"/>
    <property type="project" value="InterPro"/>
</dbReference>
<evidence type="ECO:0000256" key="5">
    <source>
        <dbReference type="ARBA" id="ARBA00022801"/>
    </source>
</evidence>
<dbReference type="OrthoDB" id="9808195at2"/>
<feature type="binding site" evidence="7">
    <location>
        <position position="383"/>
    </location>
    <ligand>
        <name>Zn(2+)</name>
        <dbReference type="ChEBI" id="CHEBI:29105"/>
        <label>2</label>
    </ligand>
</feature>
<dbReference type="SUPFAM" id="SSF55031">
    <property type="entry name" value="Bacterial exopeptidase dimerisation domain"/>
    <property type="match status" value="1"/>
</dbReference>
<evidence type="ECO:0000256" key="1">
    <source>
        <dbReference type="ARBA" id="ARBA00001936"/>
    </source>
</evidence>
<keyword evidence="6" id="KW-0464">Manganese</keyword>
<dbReference type="InterPro" id="IPR010158">
    <property type="entry name" value="Amidase_Cbmase"/>
</dbReference>
<dbReference type="EMBL" id="CP042430">
    <property type="protein sequence ID" value="QEC49448.1"/>
    <property type="molecule type" value="Genomic_DNA"/>
</dbReference>
<dbReference type="Gene3D" id="3.30.70.360">
    <property type="match status" value="1"/>
</dbReference>
<feature type="domain" description="Peptidase M20 dimerisation" evidence="8">
    <location>
        <begin position="218"/>
        <end position="310"/>
    </location>
</feature>
<evidence type="ECO:0000256" key="4">
    <source>
        <dbReference type="ARBA" id="ARBA00022723"/>
    </source>
</evidence>
<name>A0A5B8U9H6_9ACTN</name>
<dbReference type="RefSeq" id="WP_146921809.1">
    <property type="nucleotide sequence ID" value="NZ_CP042430.1"/>
</dbReference>
<keyword evidence="7" id="KW-0862">Zinc</keyword>
<dbReference type="PANTHER" id="PTHR32494:SF19">
    <property type="entry name" value="ALLANTOATE DEIMINASE-RELATED"/>
    <property type="match status" value="1"/>
</dbReference>
<dbReference type="Proteomes" id="UP000321805">
    <property type="component" value="Chromosome"/>
</dbReference>
<feature type="binding site" evidence="7">
    <location>
        <position position="91"/>
    </location>
    <ligand>
        <name>Zn(2+)</name>
        <dbReference type="ChEBI" id="CHEBI:29105"/>
        <label>1</label>
    </ligand>
</feature>
<keyword evidence="5 9" id="KW-0378">Hydrolase</keyword>
<accession>A0A5B8U9H6</accession>
<feature type="binding site" evidence="7">
    <location>
        <position position="190"/>
    </location>
    <ligand>
        <name>Zn(2+)</name>
        <dbReference type="ChEBI" id="CHEBI:29105"/>
        <label>1</label>
    </ligand>
</feature>
<evidence type="ECO:0000256" key="3">
    <source>
        <dbReference type="ARBA" id="ARBA00011738"/>
    </source>
</evidence>
<evidence type="ECO:0000259" key="8">
    <source>
        <dbReference type="Pfam" id="PF07687"/>
    </source>
</evidence>
<dbReference type="Pfam" id="PF07687">
    <property type="entry name" value="M20_dimer"/>
    <property type="match status" value="1"/>
</dbReference>
<dbReference type="AlphaFoldDB" id="A0A5B8U9H6"/>
<protein>
    <submittedName>
        <fullName evidence="9">Zn-dependent hydrolase</fullName>
    </submittedName>
</protein>
<gene>
    <name evidence="9" type="ORF">FSW04_18985</name>
</gene>
<comment type="subunit">
    <text evidence="3">Homodimer.</text>
</comment>
<comment type="similarity">
    <text evidence="2">Belongs to the peptidase M20 family.</text>
</comment>
<dbReference type="SUPFAM" id="SSF53187">
    <property type="entry name" value="Zn-dependent exopeptidases"/>
    <property type="match status" value="1"/>
</dbReference>
<feature type="binding site" evidence="7">
    <location>
        <position position="91"/>
    </location>
    <ligand>
        <name>Zn(2+)</name>
        <dbReference type="ChEBI" id="CHEBI:29105"/>
        <label>2</label>
    </ligand>
</feature>
<reference evidence="9 10" key="1">
    <citation type="journal article" date="2018" name="J. Microbiol.">
        <title>Baekduia soli gen. nov., sp. nov., a novel bacterium isolated from the soil of Baekdu Mountain and proposal of a novel family name, Baekduiaceae fam. nov.</title>
        <authorList>
            <person name="An D.S."/>
            <person name="Siddiqi M.Z."/>
            <person name="Kim K.H."/>
            <person name="Yu H.S."/>
            <person name="Im W.T."/>
        </authorList>
    </citation>
    <scope>NUCLEOTIDE SEQUENCE [LARGE SCALE GENOMIC DNA]</scope>
    <source>
        <strain evidence="9 10">BR7-21</strain>
    </source>
</reference>
<dbReference type="NCBIfam" id="NF006771">
    <property type="entry name" value="PRK09290.1-5"/>
    <property type="match status" value="1"/>
</dbReference>
<dbReference type="InterPro" id="IPR002933">
    <property type="entry name" value="Peptidase_M20"/>
</dbReference>
<evidence type="ECO:0000256" key="6">
    <source>
        <dbReference type="ARBA" id="ARBA00023211"/>
    </source>
</evidence>
<proteinExistence type="inferred from homology"/>
<evidence type="ECO:0000313" key="10">
    <source>
        <dbReference type="Proteomes" id="UP000321805"/>
    </source>
</evidence>
<organism evidence="9 10">
    <name type="scientific">Baekduia soli</name>
    <dbReference type="NCBI Taxonomy" id="496014"/>
    <lineage>
        <taxon>Bacteria</taxon>
        <taxon>Bacillati</taxon>
        <taxon>Actinomycetota</taxon>
        <taxon>Thermoleophilia</taxon>
        <taxon>Solirubrobacterales</taxon>
        <taxon>Baekduiaceae</taxon>
        <taxon>Baekduia</taxon>
    </lineage>
</organism>
<evidence type="ECO:0000256" key="2">
    <source>
        <dbReference type="ARBA" id="ARBA00006153"/>
    </source>
</evidence>
<evidence type="ECO:0000256" key="7">
    <source>
        <dbReference type="PIRSR" id="PIRSR001235-1"/>
    </source>
</evidence>
<dbReference type="Gene3D" id="3.40.630.10">
    <property type="entry name" value="Zn peptidases"/>
    <property type="match status" value="1"/>
</dbReference>
<dbReference type="Pfam" id="PF01546">
    <property type="entry name" value="Peptidase_M20"/>
    <property type="match status" value="1"/>
</dbReference>
<dbReference type="InterPro" id="IPR036264">
    <property type="entry name" value="Bact_exopeptidase_dim_dom"/>
</dbReference>
<sequence length="410" mass="42534">MTAPTRLHDAIAELAQLNDDPGAGGITREVYTPTYGRAVDLVSGWMRDAGLTVRVDAVGNLFGTWTGSEPGAPRVLTGSHIDTTLNAGAYDGVVGVLGAIEAVRALRAEGVQPRRSIEIVAWAGEEPRFGTGCTGSRMVTGELGREDLDRLADRDGVTMADALRSAGLDPDRIGDARIDPSTVHALVELHIEQGAVLETHGEPIGLVTAIAAAHDLRMILRGAADHAGATPMDLRRDALVGAAEVLTTLERLARESSSGTTVGTIGVIRALPGAINVVPGTVELGVDVRDSDGAAREQVVADLLAAAGEIGDRRDLAVEVQEIGHDAPVSCSGAVIAAAEAACEALGLRGRRMISGAYHDALVLGRLVPVGMIFVPSRAGISHHPDEYTAPEDLDRGVAVLTRTLATLAA</sequence>
<dbReference type="KEGG" id="bsol:FSW04_18985"/>
<evidence type="ECO:0000313" key="9">
    <source>
        <dbReference type="EMBL" id="QEC49448.1"/>
    </source>
</evidence>